<evidence type="ECO:0000259" key="8">
    <source>
        <dbReference type="PROSITE" id="PS50263"/>
    </source>
</evidence>
<keyword evidence="7" id="KW-0067">ATP-binding</keyword>
<dbReference type="PIRSF" id="PIRSF006630">
    <property type="entry name" value="NADS_GAT"/>
    <property type="match status" value="1"/>
</dbReference>
<evidence type="ECO:0000256" key="6">
    <source>
        <dbReference type="ARBA" id="ARBA00030681"/>
    </source>
</evidence>
<gene>
    <name evidence="9" type="ORF">ACOC_LOCUS777</name>
</gene>
<dbReference type="InterPro" id="IPR014729">
    <property type="entry name" value="Rossmann-like_a/b/a_fold"/>
</dbReference>
<dbReference type="SUPFAM" id="SSF56317">
    <property type="entry name" value="Carbon-nitrogen hydrolase"/>
    <property type="match status" value="1"/>
</dbReference>
<dbReference type="InterPro" id="IPR014445">
    <property type="entry name" value="Gln-dep_NAD_synthase"/>
</dbReference>
<keyword evidence="5 7" id="KW-0436">Ligase</keyword>
<proteinExistence type="inferred from homology"/>
<organism evidence="11">
    <name type="scientific">Angiostrongylus costaricensis</name>
    <name type="common">Nematode worm</name>
    <dbReference type="NCBI Taxonomy" id="334426"/>
    <lineage>
        <taxon>Eukaryota</taxon>
        <taxon>Metazoa</taxon>
        <taxon>Ecdysozoa</taxon>
        <taxon>Nematoda</taxon>
        <taxon>Chromadorea</taxon>
        <taxon>Rhabditida</taxon>
        <taxon>Rhabditina</taxon>
        <taxon>Rhabditomorpha</taxon>
        <taxon>Strongyloidea</taxon>
        <taxon>Metastrongylidae</taxon>
        <taxon>Angiostrongylus</taxon>
    </lineage>
</organism>
<dbReference type="InterPro" id="IPR003694">
    <property type="entry name" value="NAD_synthase"/>
</dbReference>
<dbReference type="InterPro" id="IPR003010">
    <property type="entry name" value="C-N_Hydrolase"/>
</dbReference>
<dbReference type="GO" id="GO:0003952">
    <property type="term" value="F:NAD+ synthase (glutamine-hydrolyzing) activity"/>
    <property type="evidence" value="ECO:0007669"/>
    <property type="project" value="UniProtKB-UniRule"/>
</dbReference>
<dbReference type="WBParaSite" id="ACOC_0000077601-mRNA-1">
    <property type="protein sequence ID" value="ACOC_0000077601-mRNA-1"/>
    <property type="gene ID" value="ACOC_0000077601"/>
</dbReference>
<dbReference type="GO" id="GO:0005524">
    <property type="term" value="F:ATP binding"/>
    <property type="evidence" value="ECO:0007669"/>
    <property type="project" value="UniProtKB-UniRule"/>
</dbReference>
<accession>A0A0R3PAX9</accession>
<dbReference type="GO" id="GO:0009435">
    <property type="term" value="P:NAD+ biosynthetic process"/>
    <property type="evidence" value="ECO:0007669"/>
    <property type="project" value="UniProtKB-UniRule"/>
</dbReference>
<dbReference type="SUPFAM" id="SSF52402">
    <property type="entry name" value="Adenine nucleotide alpha hydrolases-like"/>
    <property type="match status" value="1"/>
</dbReference>
<comment type="pathway">
    <text evidence="1 7">Cofactor biosynthesis; NAD(+) biosynthesis; NAD(+) from deamido-NAD(+) (L-Gln route): step 1/1.</text>
</comment>
<evidence type="ECO:0000313" key="10">
    <source>
        <dbReference type="Proteomes" id="UP000267027"/>
    </source>
</evidence>
<protein>
    <recommendedName>
        <fullName evidence="4 7">Glutamine-dependent NAD(+) synthetase</fullName>
        <ecNumber evidence="3 7">6.3.5.1</ecNumber>
    </recommendedName>
    <alternativeName>
        <fullName evidence="6 7">NAD(+) synthase [glutamine-hydrolyzing]</fullName>
    </alternativeName>
</protein>
<evidence type="ECO:0000256" key="7">
    <source>
        <dbReference type="PIRNR" id="PIRNR006630"/>
    </source>
</evidence>
<dbReference type="AlphaFoldDB" id="A0A0R3PAX9"/>
<dbReference type="UniPathway" id="UPA00253">
    <property type="reaction ID" value="UER00334"/>
</dbReference>
<dbReference type="InterPro" id="IPR036526">
    <property type="entry name" value="C-N_Hydrolase_sf"/>
</dbReference>
<reference evidence="11" key="1">
    <citation type="submission" date="2017-02" db="UniProtKB">
        <authorList>
            <consortium name="WormBaseParasite"/>
        </authorList>
    </citation>
    <scope>IDENTIFICATION</scope>
</reference>
<name>A0A0R3PAX9_ANGCS</name>
<dbReference type="PANTHER" id="PTHR23090">
    <property type="entry name" value="NH 3 /GLUTAMINE-DEPENDENT NAD + SYNTHETASE"/>
    <property type="match status" value="1"/>
</dbReference>
<dbReference type="STRING" id="334426.A0A0R3PAX9"/>
<comment type="catalytic activity">
    <reaction evidence="7">
        <text>deamido-NAD(+) + L-glutamine + ATP + H2O = L-glutamate + AMP + diphosphate + NAD(+) + H(+)</text>
        <dbReference type="Rhea" id="RHEA:24384"/>
        <dbReference type="ChEBI" id="CHEBI:15377"/>
        <dbReference type="ChEBI" id="CHEBI:15378"/>
        <dbReference type="ChEBI" id="CHEBI:29985"/>
        <dbReference type="ChEBI" id="CHEBI:30616"/>
        <dbReference type="ChEBI" id="CHEBI:33019"/>
        <dbReference type="ChEBI" id="CHEBI:57540"/>
        <dbReference type="ChEBI" id="CHEBI:58359"/>
        <dbReference type="ChEBI" id="CHEBI:58437"/>
        <dbReference type="ChEBI" id="CHEBI:456215"/>
        <dbReference type="EC" id="6.3.5.1"/>
    </reaction>
</comment>
<dbReference type="GO" id="GO:0004359">
    <property type="term" value="F:glutaminase activity"/>
    <property type="evidence" value="ECO:0007669"/>
    <property type="project" value="InterPro"/>
</dbReference>
<keyword evidence="7" id="KW-0520">NAD</keyword>
<comment type="similarity">
    <text evidence="2 7">In the C-terminal section; belongs to the NAD synthetase family.</text>
</comment>
<evidence type="ECO:0000313" key="9">
    <source>
        <dbReference type="EMBL" id="VDM52362.1"/>
    </source>
</evidence>
<keyword evidence="10" id="KW-1185">Reference proteome</keyword>
<dbReference type="Gene3D" id="3.40.50.620">
    <property type="entry name" value="HUPs"/>
    <property type="match status" value="2"/>
</dbReference>
<evidence type="ECO:0000256" key="1">
    <source>
        <dbReference type="ARBA" id="ARBA00005188"/>
    </source>
</evidence>
<sequence length="544" mass="62569">MFDRRVHLSVCTVNNWALDFERNLQRILTNYGARLRLGRELEIPGYGCADHFFELDTAIHSWEILKEIVRNSKKWPELSIVTGMLVRQGMLFYNCLVAILNGKILIRPKMDLCDGDVYRESRWFKTLSTISFDLGGETVPFRDRVLKSSDNVAVGLEIWEELWSGYTYVPSVIVTRMFRFHNWSYFYSVVEFSSWAGGIYFYSNHRGCDSNRVYYDGMSTIARNGKLYAQIPHFNIEDTVSTAVLDLNETITYRHRKISNCYQVYTSLLPEYTTILFDGKLTKRQLSPIKELCRGPPARLWYYLRRSKMSGYFVPLSGGQDSSSVAAMVRLMCNNGWDLGGDDPRVGEDPAVLCKKILFTCHLASEHSSTRARLCVDSLAKDINSNHFRSACIQLRFVGLTPLFYFALKKGDLMHQNASTSVIDSMPTAGLKPLVNGDVSQTDEEEIGLTYAKLSVIGKLRRPSGLGRYGVFLAFLSWTLVYKEDIQRSYWYTRFFLSKISPFIENTYHATEYSADDHRTDMKRQFEQIRLKESHGQKKNIVDG</sequence>
<dbReference type="OrthoDB" id="2020662at2759"/>
<evidence type="ECO:0000313" key="11">
    <source>
        <dbReference type="WBParaSite" id="ACOC_0000077601-mRNA-1"/>
    </source>
</evidence>
<feature type="domain" description="CN hydrolase" evidence="8">
    <location>
        <begin position="6"/>
        <end position="247"/>
    </location>
</feature>
<dbReference type="Pfam" id="PF00795">
    <property type="entry name" value="CN_hydrolase"/>
    <property type="match status" value="1"/>
</dbReference>
<dbReference type="GO" id="GO:0005737">
    <property type="term" value="C:cytoplasm"/>
    <property type="evidence" value="ECO:0007669"/>
    <property type="project" value="InterPro"/>
</dbReference>
<evidence type="ECO:0000256" key="2">
    <source>
        <dbReference type="ARBA" id="ARBA00007145"/>
    </source>
</evidence>
<dbReference type="EMBL" id="UYYA01000090">
    <property type="protein sequence ID" value="VDM52362.1"/>
    <property type="molecule type" value="Genomic_DNA"/>
</dbReference>
<evidence type="ECO:0000256" key="5">
    <source>
        <dbReference type="ARBA" id="ARBA00022598"/>
    </source>
</evidence>
<dbReference type="PROSITE" id="PS50263">
    <property type="entry name" value="CN_HYDROLASE"/>
    <property type="match status" value="1"/>
</dbReference>
<dbReference type="Gene3D" id="3.60.110.10">
    <property type="entry name" value="Carbon-nitrogen hydrolase"/>
    <property type="match status" value="1"/>
</dbReference>
<dbReference type="Proteomes" id="UP000267027">
    <property type="component" value="Unassembled WGS sequence"/>
</dbReference>
<evidence type="ECO:0000256" key="3">
    <source>
        <dbReference type="ARBA" id="ARBA00012743"/>
    </source>
</evidence>
<dbReference type="OMA" id="DETCHGI"/>
<dbReference type="PANTHER" id="PTHR23090:SF9">
    <property type="entry name" value="GLUTAMINE-DEPENDENT NAD(+) SYNTHETASE"/>
    <property type="match status" value="1"/>
</dbReference>
<evidence type="ECO:0000256" key="4">
    <source>
        <dbReference type="ARBA" id="ARBA00017309"/>
    </source>
</evidence>
<reference evidence="9 10" key="2">
    <citation type="submission" date="2018-11" db="EMBL/GenBank/DDBJ databases">
        <authorList>
            <consortium name="Pathogen Informatics"/>
        </authorList>
    </citation>
    <scope>NUCLEOTIDE SEQUENCE [LARGE SCALE GENOMIC DNA]</scope>
    <source>
        <strain evidence="9 10">Costa Rica</strain>
    </source>
</reference>
<keyword evidence="7" id="KW-0547">Nucleotide-binding</keyword>
<dbReference type="EC" id="6.3.5.1" evidence="3 7"/>